<sequence length="170" mass="19423">MTIVKMIRSTPVCWNVVSRISDMFSINSVHCVGTCAECTKHNTTENSPHTHTQLTELNLMYLPRLSEVIDHHVKHNASVDSHGRGRRVQACRGSFSRGNDYLNKGNFLKKGVYVCKIGSLSGYYLFEHQRVRKRSVIPSEEHHNNLGQEQHVSPFLYLLVHSLYLGNVYL</sequence>
<evidence type="ECO:0000313" key="2">
    <source>
        <dbReference type="EMBL" id="CAD7393688.1"/>
    </source>
</evidence>
<dbReference type="InterPro" id="IPR032815">
    <property type="entry name" value="S8_pro-domain"/>
</dbReference>
<protein>
    <recommendedName>
        <fullName evidence="1">Peptidase S8 pro-domain domain-containing protein</fullName>
    </recommendedName>
</protein>
<organism evidence="2">
    <name type="scientific">Timema cristinae</name>
    <name type="common">Walking stick</name>
    <dbReference type="NCBI Taxonomy" id="61476"/>
    <lineage>
        <taxon>Eukaryota</taxon>
        <taxon>Metazoa</taxon>
        <taxon>Ecdysozoa</taxon>
        <taxon>Arthropoda</taxon>
        <taxon>Hexapoda</taxon>
        <taxon>Insecta</taxon>
        <taxon>Pterygota</taxon>
        <taxon>Neoptera</taxon>
        <taxon>Polyneoptera</taxon>
        <taxon>Phasmatodea</taxon>
        <taxon>Timematodea</taxon>
        <taxon>Timematoidea</taxon>
        <taxon>Timematidae</taxon>
        <taxon>Timema</taxon>
    </lineage>
</organism>
<dbReference type="SUPFAM" id="SSF54897">
    <property type="entry name" value="Protease propeptides/inhibitors"/>
    <property type="match status" value="1"/>
</dbReference>
<dbReference type="InterPro" id="IPR038466">
    <property type="entry name" value="S8_pro-domain_sf"/>
</dbReference>
<dbReference type="AlphaFoldDB" id="A0A7R9GQG1"/>
<reference evidence="2" key="1">
    <citation type="submission" date="2020-11" db="EMBL/GenBank/DDBJ databases">
        <authorList>
            <person name="Tran Van P."/>
        </authorList>
    </citation>
    <scope>NUCLEOTIDE SEQUENCE</scope>
</reference>
<dbReference type="EMBL" id="OC316774">
    <property type="protein sequence ID" value="CAD7393688.1"/>
    <property type="molecule type" value="Genomic_DNA"/>
</dbReference>
<dbReference type="Pfam" id="PF16470">
    <property type="entry name" value="S8_pro-domain"/>
    <property type="match status" value="1"/>
</dbReference>
<gene>
    <name evidence="2" type="ORF">TCEB3V08_LOCUS1652</name>
</gene>
<name>A0A7R9GQG1_TIMCR</name>
<dbReference type="Gene3D" id="3.30.70.850">
    <property type="entry name" value="Peptidase S8, pro-domain"/>
    <property type="match status" value="1"/>
</dbReference>
<accession>A0A7R9GQG1</accession>
<evidence type="ECO:0000259" key="1">
    <source>
        <dbReference type="Pfam" id="PF16470"/>
    </source>
</evidence>
<feature type="domain" description="Peptidase S8 pro-domain" evidence="1">
    <location>
        <begin position="114"/>
        <end position="153"/>
    </location>
</feature>
<proteinExistence type="predicted"/>